<evidence type="ECO:0000256" key="4">
    <source>
        <dbReference type="PROSITE-ProRule" id="PRU01343"/>
    </source>
</evidence>
<evidence type="ECO:0000313" key="9">
    <source>
        <dbReference type="Proteomes" id="UP001341840"/>
    </source>
</evidence>
<keyword evidence="9" id="KW-1185">Reference proteome</keyword>
<evidence type="ECO:0000256" key="3">
    <source>
        <dbReference type="ARBA" id="ARBA00022833"/>
    </source>
</evidence>
<dbReference type="Pfam" id="PF06839">
    <property type="entry name" value="Zn_ribbon_GRF"/>
    <property type="match status" value="1"/>
</dbReference>
<name>A0ABU6RT25_9FABA</name>
<keyword evidence="6" id="KW-0472">Membrane</keyword>
<feature type="compositionally biased region" description="Low complexity" evidence="5">
    <location>
        <begin position="1"/>
        <end position="16"/>
    </location>
</feature>
<evidence type="ECO:0000259" key="7">
    <source>
        <dbReference type="PROSITE" id="PS51999"/>
    </source>
</evidence>
<evidence type="ECO:0000256" key="2">
    <source>
        <dbReference type="ARBA" id="ARBA00022771"/>
    </source>
</evidence>
<dbReference type="Proteomes" id="UP001341840">
    <property type="component" value="Unassembled WGS sequence"/>
</dbReference>
<accession>A0ABU6RT25</accession>
<evidence type="ECO:0000256" key="5">
    <source>
        <dbReference type="SAM" id="MobiDB-lite"/>
    </source>
</evidence>
<keyword evidence="6" id="KW-0812">Transmembrane</keyword>
<keyword evidence="3" id="KW-0862">Zinc</keyword>
<comment type="caution">
    <text evidence="8">The sequence shown here is derived from an EMBL/GenBank/DDBJ whole genome shotgun (WGS) entry which is preliminary data.</text>
</comment>
<dbReference type="PROSITE" id="PS51999">
    <property type="entry name" value="ZF_GRF"/>
    <property type="match status" value="1"/>
</dbReference>
<feature type="region of interest" description="Disordered" evidence="5">
    <location>
        <begin position="1"/>
        <end position="20"/>
    </location>
</feature>
<keyword evidence="6" id="KW-1133">Transmembrane helix</keyword>
<keyword evidence="1" id="KW-0479">Metal-binding</keyword>
<feature type="transmembrane region" description="Helical" evidence="6">
    <location>
        <begin position="98"/>
        <end position="115"/>
    </location>
</feature>
<gene>
    <name evidence="8" type="ORF">PIB30_084111</name>
</gene>
<proteinExistence type="predicted"/>
<feature type="domain" description="GRF-type" evidence="7">
    <location>
        <begin position="25"/>
        <end position="67"/>
    </location>
</feature>
<dbReference type="PANTHER" id="PTHR33248">
    <property type="entry name" value="ZINC ION-BINDING PROTEIN"/>
    <property type="match status" value="1"/>
</dbReference>
<evidence type="ECO:0000256" key="1">
    <source>
        <dbReference type="ARBA" id="ARBA00022723"/>
    </source>
</evidence>
<evidence type="ECO:0000313" key="8">
    <source>
        <dbReference type="EMBL" id="MED6127024.1"/>
    </source>
</evidence>
<organism evidence="8 9">
    <name type="scientific">Stylosanthes scabra</name>
    <dbReference type="NCBI Taxonomy" id="79078"/>
    <lineage>
        <taxon>Eukaryota</taxon>
        <taxon>Viridiplantae</taxon>
        <taxon>Streptophyta</taxon>
        <taxon>Embryophyta</taxon>
        <taxon>Tracheophyta</taxon>
        <taxon>Spermatophyta</taxon>
        <taxon>Magnoliopsida</taxon>
        <taxon>eudicotyledons</taxon>
        <taxon>Gunneridae</taxon>
        <taxon>Pentapetalae</taxon>
        <taxon>rosids</taxon>
        <taxon>fabids</taxon>
        <taxon>Fabales</taxon>
        <taxon>Fabaceae</taxon>
        <taxon>Papilionoideae</taxon>
        <taxon>50 kb inversion clade</taxon>
        <taxon>dalbergioids sensu lato</taxon>
        <taxon>Dalbergieae</taxon>
        <taxon>Pterocarpus clade</taxon>
        <taxon>Stylosanthes</taxon>
    </lineage>
</organism>
<evidence type="ECO:0000256" key="6">
    <source>
        <dbReference type="SAM" id="Phobius"/>
    </source>
</evidence>
<reference evidence="8 9" key="1">
    <citation type="journal article" date="2023" name="Plants (Basel)">
        <title>Bridging the Gap: Combining Genomics and Transcriptomics Approaches to Understand Stylosanthes scabra, an Orphan Legume from the Brazilian Caatinga.</title>
        <authorList>
            <person name="Ferreira-Neto J.R.C."/>
            <person name="da Silva M.D."/>
            <person name="Binneck E."/>
            <person name="de Melo N.F."/>
            <person name="da Silva R.H."/>
            <person name="de Melo A.L.T.M."/>
            <person name="Pandolfi V."/>
            <person name="Bustamante F.O."/>
            <person name="Brasileiro-Vidal A.C."/>
            <person name="Benko-Iseppon A.M."/>
        </authorList>
    </citation>
    <scope>NUCLEOTIDE SEQUENCE [LARGE SCALE GENOMIC DNA]</scope>
    <source>
        <tissue evidence="8">Leaves</tissue>
    </source>
</reference>
<sequence length="127" mass="14345">MASHSSNSRASHCSHPSSERNTLLCKHGIKPVLRVSRTKENPGRRFWDCANYQVKEGCNFFVWADSVYEEEDAKKVKLRKKVGSLKLKVKEAEMKMKAAAVVGIIECMLLLILWLHNSASSHSMLCP</sequence>
<dbReference type="EMBL" id="JASCZI010031562">
    <property type="protein sequence ID" value="MED6127024.1"/>
    <property type="molecule type" value="Genomic_DNA"/>
</dbReference>
<dbReference type="InterPro" id="IPR010666">
    <property type="entry name" value="Znf_GRF"/>
</dbReference>
<keyword evidence="2 4" id="KW-0863">Zinc-finger</keyword>
<protein>
    <recommendedName>
        <fullName evidence="7">GRF-type domain-containing protein</fullName>
    </recommendedName>
</protein>